<evidence type="ECO:0000313" key="2">
    <source>
        <dbReference type="EMBL" id="ABG99748.1"/>
    </source>
</evidence>
<protein>
    <submittedName>
        <fullName evidence="2">Uncharacterized protein</fullName>
    </submittedName>
</protein>
<evidence type="ECO:0000313" key="3">
    <source>
        <dbReference type="Proteomes" id="UP000008710"/>
    </source>
</evidence>
<organism evidence="2 3">
    <name type="scientific">Rhodococcus jostii (strain RHA1)</name>
    <dbReference type="NCBI Taxonomy" id="101510"/>
    <lineage>
        <taxon>Bacteria</taxon>
        <taxon>Bacillati</taxon>
        <taxon>Actinomycetota</taxon>
        <taxon>Actinomycetes</taxon>
        <taxon>Mycobacteriales</taxon>
        <taxon>Nocardiaceae</taxon>
        <taxon>Rhodococcus</taxon>
    </lineage>
</organism>
<feature type="region of interest" description="Disordered" evidence="1">
    <location>
        <begin position="1"/>
        <end position="22"/>
    </location>
</feature>
<name>Q0RY88_RHOJR</name>
<dbReference type="EMBL" id="CP000432">
    <property type="protein sequence ID" value="ABG99748.1"/>
    <property type="molecule type" value="Genomic_DNA"/>
</dbReference>
<accession>Q0RY88</accession>
<proteinExistence type="predicted"/>
<gene>
    <name evidence="2" type="ordered locus">RHA1_ro08704</name>
</gene>
<keyword evidence="2" id="KW-0614">Plasmid</keyword>
<sequence length="117" mass="12702">MVVCHQAVPSPPHPGGDDGGTGRTCLWRRFRSGRCPAQLQPPGTRPAASGPPGRWGIMRVYSHAEEVHDDEIRAGILRVVSAGGIRERSRCPRCRAEPGPPALTCTNHRQSTQKEGF</sequence>
<geneLocation type="plasmid" evidence="2 3">
    <name>pRHL1</name>
</geneLocation>
<evidence type="ECO:0000256" key="1">
    <source>
        <dbReference type="SAM" id="MobiDB-lite"/>
    </source>
</evidence>
<dbReference type="HOGENOM" id="CLU_2083037_0_0_11"/>
<dbReference type="AlphaFoldDB" id="Q0RY88"/>
<reference evidence="3" key="1">
    <citation type="journal article" date="2006" name="Proc. Natl. Acad. Sci. U.S.A.">
        <title>The complete genome of Rhodococcus sp. RHA1 provides insights into a catabolic powerhouse.</title>
        <authorList>
            <person name="McLeod M.P."/>
            <person name="Warren R.L."/>
            <person name="Hsiao W.W.L."/>
            <person name="Araki N."/>
            <person name="Myhre M."/>
            <person name="Fernandes C."/>
            <person name="Miyazawa D."/>
            <person name="Wong W."/>
            <person name="Lillquist A.L."/>
            <person name="Wang D."/>
            <person name="Dosanjh M."/>
            <person name="Hara H."/>
            <person name="Petrescu A."/>
            <person name="Morin R.D."/>
            <person name="Yang G."/>
            <person name="Stott J.M."/>
            <person name="Schein J.E."/>
            <person name="Shin H."/>
            <person name="Smailus D."/>
            <person name="Siddiqui A.S."/>
            <person name="Marra M.A."/>
            <person name="Jones S.J.M."/>
            <person name="Holt R."/>
            <person name="Brinkman F.S.L."/>
            <person name="Miyauchi K."/>
            <person name="Fukuda M."/>
            <person name="Davies J.E."/>
            <person name="Mohn W.W."/>
            <person name="Eltis L.D."/>
        </authorList>
    </citation>
    <scope>NUCLEOTIDE SEQUENCE [LARGE SCALE GENOMIC DNA]</scope>
    <source>
        <strain evidence="3">RHA1</strain>
    </source>
</reference>
<dbReference type="KEGG" id="rha:RHA1_ro08704"/>
<dbReference type="Proteomes" id="UP000008710">
    <property type="component" value="Plasmid pRHL1"/>
</dbReference>